<sequence>MMVWIHILGIAAIAVSGVTCLNNWLTKYALIVWILQNTNTQPSKEEMIECKKFVIQHVLEDLRKTKM</sequence>
<name>A0A173UMC2_EUBRA</name>
<evidence type="ECO:0000313" key="1">
    <source>
        <dbReference type="EMBL" id="CUN16172.1"/>
    </source>
</evidence>
<gene>
    <name evidence="1" type="ORF">ERS852448_02148</name>
</gene>
<protein>
    <submittedName>
        <fullName evidence="1">Uncharacterized protein</fullName>
    </submittedName>
</protein>
<accession>A0A173UMC2</accession>
<dbReference type="AlphaFoldDB" id="A0A173UMC2"/>
<organism evidence="1 2">
    <name type="scientific">Eubacterium ramulus</name>
    <dbReference type="NCBI Taxonomy" id="39490"/>
    <lineage>
        <taxon>Bacteria</taxon>
        <taxon>Bacillati</taxon>
        <taxon>Bacillota</taxon>
        <taxon>Clostridia</taxon>
        <taxon>Eubacteriales</taxon>
        <taxon>Eubacteriaceae</taxon>
        <taxon>Eubacterium</taxon>
    </lineage>
</organism>
<evidence type="ECO:0000313" key="2">
    <source>
        <dbReference type="Proteomes" id="UP000095492"/>
    </source>
</evidence>
<dbReference type="STRING" id="39490.ERS852448_02148"/>
<dbReference type="Proteomes" id="UP000095492">
    <property type="component" value="Unassembled WGS sequence"/>
</dbReference>
<dbReference type="EMBL" id="CYYA01000015">
    <property type="protein sequence ID" value="CUN16172.1"/>
    <property type="molecule type" value="Genomic_DNA"/>
</dbReference>
<proteinExistence type="predicted"/>
<reference evidence="1 2" key="1">
    <citation type="submission" date="2015-09" db="EMBL/GenBank/DDBJ databases">
        <authorList>
            <consortium name="Pathogen Informatics"/>
        </authorList>
    </citation>
    <scope>NUCLEOTIDE SEQUENCE [LARGE SCALE GENOMIC DNA]</scope>
    <source>
        <strain evidence="1 2">2789STDY5608891</strain>
    </source>
</reference>